<evidence type="ECO:0000256" key="8">
    <source>
        <dbReference type="ARBA" id="ARBA00022741"/>
    </source>
</evidence>
<keyword evidence="20" id="KW-1185">Reference proteome</keyword>
<dbReference type="NCBIfam" id="NF008101">
    <property type="entry name" value="PRK10846.1"/>
    <property type="match status" value="1"/>
</dbReference>
<evidence type="ECO:0000256" key="13">
    <source>
        <dbReference type="ARBA" id="ARBA00047808"/>
    </source>
</evidence>
<accession>A0A172WDC4</accession>
<feature type="domain" description="Mur ligase C-terminal" evidence="17">
    <location>
        <begin position="286"/>
        <end position="404"/>
    </location>
</feature>
<keyword evidence="9 16" id="KW-0067">ATP-binding</keyword>
<dbReference type="Gene3D" id="3.40.1190.10">
    <property type="entry name" value="Mur-like, catalytic domain"/>
    <property type="match status" value="1"/>
</dbReference>
<dbReference type="InterPro" id="IPR018109">
    <property type="entry name" value="Folylpolyglutamate_synth_CS"/>
</dbReference>
<evidence type="ECO:0000256" key="6">
    <source>
        <dbReference type="ARBA" id="ARBA00022598"/>
    </source>
</evidence>
<comment type="catalytic activity">
    <reaction evidence="14">
        <text>(6R)-5,10-methylenetetrahydrofolyl-(gamma-L-Glu)(n) + L-glutamate + ATP = (6R)-5,10-methylenetetrahydrofolyl-(gamma-L-Glu)(n+1) + ADP + phosphate + H(+)</text>
        <dbReference type="Rhea" id="RHEA:51912"/>
        <dbReference type="Rhea" id="RHEA-COMP:13257"/>
        <dbReference type="Rhea" id="RHEA-COMP:13258"/>
        <dbReference type="ChEBI" id="CHEBI:15378"/>
        <dbReference type="ChEBI" id="CHEBI:29985"/>
        <dbReference type="ChEBI" id="CHEBI:30616"/>
        <dbReference type="ChEBI" id="CHEBI:43474"/>
        <dbReference type="ChEBI" id="CHEBI:136572"/>
        <dbReference type="ChEBI" id="CHEBI:456216"/>
        <dbReference type="EC" id="6.3.2.17"/>
    </reaction>
</comment>
<keyword evidence="7" id="KW-0479">Metal-binding</keyword>
<dbReference type="STRING" id="118110.XW81_00790"/>
<organism evidence="19 20">
    <name type="scientific">Buchnera aphidicola subsp. Schlechtendalia chinensis</name>
    <dbReference type="NCBI Taxonomy" id="118110"/>
    <lineage>
        <taxon>Bacteria</taxon>
        <taxon>Pseudomonadati</taxon>
        <taxon>Pseudomonadota</taxon>
        <taxon>Gammaproteobacteria</taxon>
        <taxon>Enterobacterales</taxon>
        <taxon>Erwiniaceae</taxon>
        <taxon>Buchnera</taxon>
    </lineage>
</organism>
<comment type="catalytic activity">
    <reaction evidence="13">
        <text>10-formyltetrahydrofolyl-(gamma-L-Glu)(n) + L-glutamate + ATP = 10-formyltetrahydrofolyl-(gamma-L-Glu)(n+1) + ADP + phosphate + H(+)</text>
        <dbReference type="Rhea" id="RHEA:51904"/>
        <dbReference type="Rhea" id="RHEA-COMP:13088"/>
        <dbReference type="Rhea" id="RHEA-COMP:14300"/>
        <dbReference type="ChEBI" id="CHEBI:15378"/>
        <dbReference type="ChEBI" id="CHEBI:29985"/>
        <dbReference type="ChEBI" id="CHEBI:30616"/>
        <dbReference type="ChEBI" id="CHEBI:43474"/>
        <dbReference type="ChEBI" id="CHEBI:134413"/>
        <dbReference type="ChEBI" id="CHEBI:456216"/>
        <dbReference type="EC" id="6.3.2.17"/>
    </reaction>
</comment>
<dbReference type="AlphaFoldDB" id="A0A172WDC4"/>
<evidence type="ECO:0000256" key="4">
    <source>
        <dbReference type="ARBA" id="ARBA00008276"/>
    </source>
</evidence>
<dbReference type="GO" id="GO:0005524">
    <property type="term" value="F:ATP binding"/>
    <property type="evidence" value="ECO:0007669"/>
    <property type="project" value="UniProtKB-KW"/>
</dbReference>
<comment type="pathway">
    <text evidence="3">Cofactor biosynthesis; tetrahydrofolylpolyglutamate biosynthesis.</text>
</comment>
<dbReference type="GO" id="GO:0008841">
    <property type="term" value="F:dihydrofolate synthase activity"/>
    <property type="evidence" value="ECO:0007669"/>
    <property type="project" value="UniProtKB-EC"/>
</dbReference>
<dbReference type="InterPro" id="IPR036565">
    <property type="entry name" value="Mur-like_cat_sf"/>
</dbReference>
<evidence type="ECO:0000256" key="14">
    <source>
        <dbReference type="ARBA" id="ARBA00049035"/>
    </source>
</evidence>
<proteinExistence type="inferred from homology"/>
<evidence type="ECO:0000256" key="2">
    <source>
        <dbReference type="ARBA" id="ARBA00004799"/>
    </source>
</evidence>
<dbReference type="UniPathway" id="UPA00077">
    <property type="reaction ID" value="UER00157"/>
</dbReference>
<dbReference type="Pfam" id="PF08245">
    <property type="entry name" value="Mur_ligase_M"/>
    <property type="match status" value="1"/>
</dbReference>
<dbReference type="SUPFAM" id="SSF53244">
    <property type="entry name" value="MurD-like peptide ligases, peptide-binding domain"/>
    <property type="match status" value="1"/>
</dbReference>
<sequence length="416" mass="47724">MKNRNIELFSFFDWLNYIEKFRVDFKCNYFNNVKFIAKKLGMLKLNSFVYIVGGTNGKGTTSFVLERIFLESGYRVGLYTSPHLLRYTERVRINGRELDESVHVTSFFNVEIARGTLSLTYYDFITLSALYLFKSVKLDVVILEVGVGGKLDATNVIDSDISIITNIEIDHINMLGNSRDLIGIEKSGIFRKNKVAIIAEKTIPNSVIRILKHGQVDGKLILRDWYYKRYHNSWSFFSQNFYFLSLPLPKVSLVNTATALSAVVESKFHIKESTIRNCIDKIYIFGRFQILSCKPMIILDVAHNLHSVKRLQKKLLLVRSIGKIHAIVGILKSKDVFNIVSPLFSIVDYWHCVKLETEQSVLPENIAQFLPVGSFATYTRMKYAWQEVQRIAKVVDTILVFGSFITVSEICTILTM</sequence>
<evidence type="ECO:0000256" key="10">
    <source>
        <dbReference type="ARBA" id="ARBA00022842"/>
    </source>
</evidence>
<dbReference type="PROSITE" id="PS01012">
    <property type="entry name" value="FOLYLPOLYGLU_SYNT_2"/>
    <property type="match status" value="1"/>
</dbReference>
<comment type="catalytic activity">
    <reaction evidence="12">
        <text>(6S)-5,6,7,8-tetrahydrofolyl-(gamma-L-Glu)(n) + L-glutamate + ATP = (6S)-5,6,7,8-tetrahydrofolyl-(gamma-L-Glu)(n+1) + ADP + phosphate + H(+)</text>
        <dbReference type="Rhea" id="RHEA:10580"/>
        <dbReference type="Rhea" id="RHEA-COMP:14738"/>
        <dbReference type="Rhea" id="RHEA-COMP:14740"/>
        <dbReference type="ChEBI" id="CHEBI:15378"/>
        <dbReference type="ChEBI" id="CHEBI:29985"/>
        <dbReference type="ChEBI" id="CHEBI:30616"/>
        <dbReference type="ChEBI" id="CHEBI:43474"/>
        <dbReference type="ChEBI" id="CHEBI:141005"/>
        <dbReference type="ChEBI" id="CHEBI:456216"/>
        <dbReference type="EC" id="6.3.2.17"/>
    </reaction>
</comment>
<evidence type="ECO:0000256" key="5">
    <source>
        <dbReference type="ARBA" id="ARBA00019357"/>
    </source>
</evidence>
<evidence type="ECO:0000256" key="16">
    <source>
        <dbReference type="PIRNR" id="PIRNR001563"/>
    </source>
</evidence>
<protein>
    <recommendedName>
        <fullName evidence="5 16">Dihydrofolate synthase/folylpolyglutamate synthase</fullName>
    </recommendedName>
</protein>
<dbReference type="RefSeq" id="WP_075473995.1">
    <property type="nucleotide sequence ID" value="NZ_CP011299.1"/>
</dbReference>
<dbReference type="PANTHER" id="PTHR11136:SF0">
    <property type="entry name" value="DIHYDROFOLATE SYNTHETASE-RELATED"/>
    <property type="match status" value="1"/>
</dbReference>
<evidence type="ECO:0000256" key="1">
    <source>
        <dbReference type="ARBA" id="ARBA00002714"/>
    </source>
</evidence>
<dbReference type="GO" id="GO:0004326">
    <property type="term" value="F:tetrahydrofolylpolyglutamate synthase activity"/>
    <property type="evidence" value="ECO:0007669"/>
    <property type="project" value="UniProtKB-EC"/>
</dbReference>
<evidence type="ECO:0000256" key="3">
    <source>
        <dbReference type="ARBA" id="ARBA00005150"/>
    </source>
</evidence>
<comment type="similarity">
    <text evidence="4 16">Belongs to the folylpolyglutamate synthase family.</text>
</comment>
<dbReference type="PATRIC" id="fig|118110.3.peg.154"/>
<reference evidence="19 20" key="1">
    <citation type="submission" date="2015-04" db="EMBL/GenBank/DDBJ databases">
        <title>Buchnera aphidicola assembly.</title>
        <authorList>
            <person name="Zhang Y."/>
        </authorList>
    </citation>
    <scope>NUCLEOTIDE SEQUENCE [LARGE SCALE GENOMIC DNA]</scope>
    <source>
        <strain evidence="19 20">SC</strain>
    </source>
</reference>
<dbReference type="EMBL" id="CP011299">
    <property type="protein sequence ID" value="ANF16963.1"/>
    <property type="molecule type" value="Genomic_DNA"/>
</dbReference>
<evidence type="ECO:0000313" key="20">
    <source>
        <dbReference type="Proteomes" id="UP000077654"/>
    </source>
</evidence>
<dbReference type="Proteomes" id="UP000077654">
    <property type="component" value="Chromosome"/>
</dbReference>
<name>A0A172WDC4_BUCSC</name>
<dbReference type="PANTHER" id="PTHR11136">
    <property type="entry name" value="FOLYLPOLYGLUTAMATE SYNTHASE-RELATED"/>
    <property type="match status" value="1"/>
</dbReference>
<comment type="function">
    <text evidence="1 16">Functions in two distinct reactions of the de novo folate biosynthetic pathway. Catalyzes the addition of a glutamate residue to dihydropteroate (7,8-dihydropteroate or H2Pte) to form dihydrofolate (7,8-dihydrofolate monoglutamate or H2Pte-Glu). Also catalyzes successive additions of L-glutamate to tetrahydrofolate or 10-formyltetrahydrofolate or 5,10-methylenetetrahydrofolate, leading to folylpolyglutamate derivatives.</text>
</comment>
<comment type="catalytic activity">
    <reaction evidence="15">
        <text>7,8-dihydropteroate + L-glutamate + ATP = 7,8-dihydrofolate + ADP + phosphate + H(+)</text>
        <dbReference type="Rhea" id="RHEA:23584"/>
        <dbReference type="ChEBI" id="CHEBI:15378"/>
        <dbReference type="ChEBI" id="CHEBI:17839"/>
        <dbReference type="ChEBI" id="CHEBI:29985"/>
        <dbReference type="ChEBI" id="CHEBI:30616"/>
        <dbReference type="ChEBI" id="CHEBI:43474"/>
        <dbReference type="ChEBI" id="CHEBI:57451"/>
        <dbReference type="ChEBI" id="CHEBI:456216"/>
        <dbReference type="EC" id="6.3.2.12"/>
    </reaction>
</comment>
<dbReference type="InterPro" id="IPR004101">
    <property type="entry name" value="Mur_ligase_C"/>
</dbReference>
<dbReference type="Gene3D" id="3.90.190.20">
    <property type="entry name" value="Mur ligase, C-terminal domain"/>
    <property type="match status" value="1"/>
</dbReference>
<evidence type="ECO:0000259" key="17">
    <source>
        <dbReference type="Pfam" id="PF02875"/>
    </source>
</evidence>
<dbReference type="OrthoDB" id="9809356at2"/>
<comment type="pathway">
    <text evidence="2">Cofactor biosynthesis; tetrahydrofolate biosynthesis; 7,8-dihydrofolate from 2-amino-4-hydroxy-6-hydroxymethyl-7,8-dihydropteridine diphosphate and 4-aminobenzoate: step 2/2.</text>
</comment>
<dbReference type="Pfam" id="PF02875">
    <property type="entry name" value="Mur_ligase_C"/>
    <property type="match status" value="1"/>
</dbReference>
<evidence type="ECO:0000256" key="9">
    <source>
        <dbReference type="ARBA" id="ARBA00022840"/>
    </source>
</evidence>
<evidence type="ECO:0000256" key="12">
    <source>
        <dbReference type="ARBA" id="ARBA00047493"/>
    </source>
</evidence>
<evidence type="ECO:0000256" key="15">
    <source>
        <dbReference type="ARBA" id="ARBA00049161"/>
    </source>
</evidence>
<keyword evidence="6 16" id="KW-0436">Ligase</keyword>
<dbReference type="InterPro" id="IPR013221">
    <property type="entry name" value="Mur_ligase_cen"/>
</dbReference>
<feature type="domain" description="Mur ligase central" evidence="18">
    <location>
        <begin position="52"/>
        <end position="199"/>
    </location>
</feature>
<evidence type="ECO:0000313" key="19">
    <source>
        <dbReference type="EMBL" id="ANF16963.1"/>
    </source>
</evidence>
<dbReference type="NCBIfam" id="TIGR01499">
    <property type="entry name" value="folC"/>
    <property type="match status" value="1"/>
</dbReference>
<dbReference type="SUPFAM" id="SSF53623">
    <property type="entry name" value="MurD-like peptide ligases, catalytic domain"/>
    <property type="match status" value="1"/>
</dbReference>
<keyword evidence="8 16" id="KW-0547">Nucleotide-binding</keyword>
<evidence type="ECO:0000256" key="11">
    <source>
        <dbReference type="ARBA" id="ARBA00022909"/>
    </source>
</evidence>
<gene>
    <name evidence="19" type="ORF">XW81_00790</name>
</gene>
<keyword evidence="11" id="KW-0289">Folate biosynthesis</keyword>
<dbReference type="GO" id="GO:0005737">
    <property type="term" value="C:cytoplasm"/>
    <property type="evidence" value="ECO:0007669"/>
    <property type="project" value="TreeGrafter"/>
</dbReference>
<dbReference type="PIRSF" id="PIRSF001563">
    <property type="entry name" value="Folylpolyglu_synth"/>
    <property type="match status" value="1"/>
</dbReference>
<keyword evidence="10" id="KW-0460">Magnesium</keyword>
<evidence type="ECO:0000259" key="18">
    <source>
        <dbReference type="Pfam" id="PF08245"/>
    </source>
</evidence>
<dbReference type="GO" id="GO:0046656">
    <property type="term" value="P:folic acid biosynthetic process"/>
    <property type="evidence" value="ECO:0007669"/>
    <property type="project" value="UniProtKB-KW"/>
</dbReference>
<dbReference type="InterPro" id="IPR036615">
    <property type="entry name" value="Mur_ligase_C_dom_sf"/>
</dbReference>
<evidence type="ECO:0000256" key="7">
    <source>
        <dbReference type="ARBA" id="ARBA00022723"/>
    </source>
</evidence>
<dbReference type="InterPro" id="IPR001645">
    <property type="entry name" value="Folylpolyglutamate_synth"/>
</dbReference>
<dbReference type="GO" id="GO:0046872">
    <property type="term" value="F:metal ion binding"/>
    <property type="evidence" value="ECO:0007669"/>
    <property type="project" value="UniProtKB-KW"/>
</dbReference>
<dbReference type="GO" id="GO:0046654">
    <property type="term" value="P:tetrahydrofolate biosynthetic process"/>
    <property type="evidence" value="ECO:0007669"/>
    <property type="project" value="UniProtKB-UniPathway"/>
</dbReference>